<dbReference type="EMBL" id="KF602048">
    <property type="protein sequence ID" value="AHE38808.1"/>
    <property type="molecule type" value="Genomic_DNA"/>
</dbReference>
<gene>
    <name evidence="2" type="ORF">pFRL3_31</name>
</gene>
<protein>
    <submittedName>
        <fullName evidence="2">Uncharacterized protein</fullName>
    </submittedName>
</protein>
<sequence length="183" mass="19362">MYSLKSRKGAGCRSRKTPADHCGRCAASPASCETGAGEPARTPRRSETAISPTRTTVELPLAQHILPSGLASSTYKRFNQVRKSLATAYYLHISHHGMLSAEDIDSLGQHHMATAARSAGVEAPTSDETREMIRSLLRVFNGIDAPASAHAPLRTAKVTESELATALDGLAVVVKAAAQGVSR</sequence>
<reference evidence="2" key="1">
    <citation type="submission" date="2013-09" db="EMBL/GenBank/DDBJ databases">
        <title>Complete nucleotide sequence of Streptomyces linear plasmid pFRL3.</title>
        <authorList>
            <person name="Chen Z."/>
            <person name="Fang P."/>
            <person name="Qin Z."/>
        </authorList>
    </citation>
    <scope>NUCLEOTIDE SEQUENCE</scope>
    <source>
        <plasmid evidence="2">pFRL3</plasmid>
    </source>
</reference>
<name>V9Z3X0_9ACTN</name>
<dbReference type="AlphaFoldDB" id="V9Z3X0"/>
<feature type="compositionally biased region" description="Basic residues" evidence="1">
    <location>
        <begin position="1"/>
        <end position="16"/>
    </location>
</feature>
<organism evidence="2">
    <name type="scientific">Streptomyces sp. FR1</name>
    <dbReference type="NCBI Taxonomy" id="349971"/>
    <lineage>
        <taxon>Bacteria</taxon>
        <taxon>Bacillati</taxon>
        <taxon>Actinomycetota</taxon>
        <taxon>Actinomycetes</taxon>
        <taxon>Kitasatosporales</taxon>
        <taxon>Streptomycetaceae</taxon>
        <taxon>Streptomyces</taxon>
    </lineage>
</organism>
<geneLocation type="plasmid" evidence="2">
    <name>pFRL3</name>
</geneLocation>
<keyword evidence="2" id="KW-0614">Plasmid</keyword>
<feature type="region of interest" description="Disordered" evidence="1">
    <location>
        <begin position="1"/>
        <end position="55"/>
    </location>
</feature>
<accession>V9Z3X0</accession>
<dbReference type="RefSeq" id="WP_024126190.1">
    <property type="nucleotide sequence ID" value="NC_023283.1"/>
</dbReference>
<evidence type="ECO:0000313" key="2">
    <source>
        <dbReference type="EMBL" id="AHE38808.1"/>
    </source>
</evidence>
<evidence type="ECO:0000256" key="1">
    <source>
        <dbReference type="SAM" id="MobiDB-lite"/>
    </source>
</evidence>
<proteinExistence type="predicted"/>